<accession>A0A0Q9Z650</accession>
<dbReference type="AlphaFoldDB" id="A0A0Q9Z650"/>
<reference evidence="1" key="1">
    <citation type="submission" date="2015-10" db="EMBL/GenBank/DDBJ databases">
        <title>Draft genome sequence of Salegentibacter mishustinae KCTC 12263.</title>
        <authorList>
            <person name="Lin W."/>
            <person name="Zheng Q."/>
        </authorList>
    </citation>
    <scope>NUCLEOTIDE SEQUENCE [LARGE SCALE GENOMIC DNA]</scope>
    <source>
        <strain evidence="1">KCTC 12263</strain>
    </source>
</reference>
<evidence type="ECO:0000313" key="2">
    <source>
        <dbReference type="Proteomes" id="UP000051643"/>
    </source>
</evidence>
<organism evidence="1 2">
    <name type="scientific">Salegentibacter mishustinae</name>
    <dbReference type="NCBI Taxonomy" id="270918"/>
    <lineage>
        <taxon>Bacteria</taxon>
        <taxon>Pseudomonadati</taxon>
        <taxon>Bacteroidota</taxon>
        <taxon>Flavobacteriia</taxon>
        <taxon>Flavobacteriales</taxon>
        <taxon>Flavobacteriaceae</taxon>
        <taxon>Salegentibacter</taxon>
    </lineage>
</organism>
<dbReference type="RefSeq" id="WP_057483216.1">
    <property type="nucleotide sequence ID" value="NZ_BMWR01000007.1"/>
</dbReference>
<dbReference type="InterPro" id="IPR046153">
    <property type="entry name" value="DUF6155"/>
</dbReference>
<keyword evidence="2" id="KW-1185">Reference proteome</keyword>
<protein>
    <submittedName>
        <fullName evidence="1">Uncharacterized protein</fullName>
    </submittedName>
</protein>
<sequence>MSKRQLKKYLQDLDKEQLEEQIVDLYERFKPVKVFYDFVFNPREEELMRKSKLKISKEYFPETRRKPKARRSVAQKEIKHFKQLGVEPHLTADLMLFNIEIAQTFAEEKSNLKEAFCKSIFKSFEEAVKFILKEGILAEFKLRILKIAAEAESQNWPNAYRFEKIEMQFQDAP</sequence>
<dbReference type="STRING" id="270918.APR42_12535"/>
<name>A0A0Q9Z650_9FLAO</name>
<evidence type="ECO:0000313" key="1">
    <source>
        <dbReference type="EMBL" id="KRG27321.1"/>
    </source>
</evidence>
<dbReference type="Pfam" id="PF19652">
    <property type="entry name" value="DUF6155"/>
    <property type="match status" value="1"/>
</dbReference>
<proteinExistence type="predicted"/>
<dbReference type="OrthoDB" id="979203at2"/>
<gene>
    <name evidence="1" type="ORF">APR42_12535</name>
</gene>
<dbReference type="Proteomes" id="UP000051643">
    <property type="component" value="Unassembled WGS sequence"/>
</dbReference>
<comment type="caution">
    <text evidence="1">The sequence shown here is derived from an EMBL/GenBank/DDBJ whole genome shotgun (WGS) entry which is preliminary data.</text>
</comment>
<dbReference type="EMBL" id="LKTP01000037">
    <property type="protein sequence ID" value="KRG27321.1"/>
    <property type="molecule type" value="Genomic_DNA"/>
</dbReference>